<organism evidence="1 2">
    <name type="scientific">Virgibacillus necropolis</name>
    <dbReference type="NCBI Taxonomy" id="163877"/>
    <lineage>
        <taxon>Bacteria</taxon>
        <taxon>Bacillati</taxon>
        <taxon>Bacillota</taxon>
        <taxon>Bacilli</taxon>
        <taxon>Bacillales</taxon>
        <taxon>Bacillaceae</taxon>
        <taxon>Virgibacillus</taxon>
    </lineage>
</organism>
<dbReference type="GO" id="GO:0016747">
    <property type="term" value="F:acyltransferase activity, transferring groups other than amino-acyl groups"/>
    <property type="evidence" value="ECO:0007669"/>
    <property type="project" value="TreeGrafter"/>
</dbReference>
<dbReference type="InterPro" id="IPR050583">
    <property type="entry name" value="Mycobacterial_A85_antigen"/>
</dbReference>
<dbReference type="PANTHER" id="PTHR48098">
    <property type="entry name" value="ENTEROCHELIN ESTERASE-RELATED"/>
    <property type="match status" value="1"/>
</dbReference>
<dbReference type="Pfam" id="PF00756">
    <property type="entry name" value="Esterase"/>
    <property type="match status" value="1"/>
</dbReference>
<dbReference type="InterPro" id="IPR000801">
    <property type="entry name" value="Esterase-like"/>
</dbReference>
<keyword evidence="2" id="KW-1185">Reference proteome</keyword>
<dbReference type="KEGG" id="vne:CFK40_15060"/>
<gene>
    <name evidence="1" type="ORF">CFK40_15060</name>
</gene>
<dbReference type="EMBL" id="CP022437">
    <property type="protein sequence ID" value="ASN06247.1"/>
    <property type="molecule type" value="Genomic_DNA"/>
</dbReference>
<dbReference type="SUPFAM" id="SSF53474">
    <property type="entry name" value="alpha/beta-Hydrolases"/>
    <property type="match status" value="1"/>
</dbReference>
<dbReference type="AlphaFoldDB" id="A0A221MF18"/>
<reference evidence="1 2" key="1">
    <citation type="journal article" date="2003" name="Int. J. Syst. Evol. Microbiol.">
        <title>Virgibacillus carmonensis sp. nov., Virgibacillus necropolis sp. nov. and Virgibacillus picturae sp. nov., three novel species isolated from deteriorated mural paintings, transfer of the species of the genus salibacillus to Virgibacillus, as Virgibacillus marismortui comb. nov. and Virgibacillus salexigens comb. nov., and emended description of the genus Virgibacillus.</title>
        <authorList>
            <person name="Heyrman J."/>
            <person name="Logan N.A."/>
            <person name="Busse H.J."/>
            <person name="Balcaen A."/>
            <person name="Lebbe L."/>
            <person name="Rodriguez-Diaz M."/>
            <person name="Swings J."/>
            <person name="De Vos P."/>
        </authorList>
    </citation>
    <scope>NUCLEOTIDE SEQUENCE [LARGE SCALE GENOMIC DNA]</scope>
    <source>
        <strain evidence="1 2">LMG 19488</strain>
    </source>
</reference>
<dbReference type="PANTHER" id="PTHR48098:SF1">
    <property type="entry name" value="DIACYLGLYCEROL ACYLTRANSFERASE_MYCOLYLTRANSFERASE AG85A"/>
    <property type="match status" value="1"/>
</dbReference>
<evidence type="ECO:0000313" key="1">
    <source>
        <dbReference type="EMBL" id="ASN06247.1"/>
    </source>
</evidence>
<protein>
    <submittedName>
        <fullName evidence="1">Esterase</fullName>
    </submittedName>
</protein>
<dbReference type="OrthoDB" id="9803578at2"/>
<sequence>MALIQCDFSSEVLSKSVSMNVILPQKSFSNVDQKSKSKKYPTLFLLHGFSDNHTKWTRNTSLERYSEDFGIAVVMPALDNSYYTDMKDGNKYWTFLTEELPFVSRCLFPLSDKREDNFVAGNSMGGFGALKWGLNIPDQFAAIASLSGVTDMVFHLEKSRQESEENDKNKSLSLIFGNDGITQTSNDLLWKLEQLDNTSQIKPLLYQACGTEDFLYEHNMRFFHKCEQTGFNLTTNFGPGDHTWKYWDQRIQDVLEWLPISKS</sequence>
<dbReference type="Gene3D" id="3.40.50.1820">
    <property type="entry name" value="alpha/beta hydrolase"/>
    <property type="match status" value="1"/>
</dbReference>
<dbReference type="RefSeq" id="WP_089533231.1">
    <property type="nucleotide sequence ID" value="NZ_CP022437.1"/>
</dbReference>
<name>A0A221MF18_9BACI</name>
<proteinExistence type="predicted"/>
<evidence type="ECO:0000313" key="2">
    <source>
        <dbReference type="Proteomes" id="UP000204391"/>
    </source>
</evidence>
<accession>A0A221MF18</accession>
<dbReference type="Proteomes" id="UP000204391">
    <property type="component" value="Chromosome"/>
</dbReference>
<dbReference type="InterPro" id="IPR029058">
    <property type="entry name" value="AB_hydrolase_fold"/>
</dbReference>